<keyword evidence="2" id="KW-0547">Nucleotide-binding</keyword>
<dbReference type="EMBL" id="VIVQ01000003">
    <property type="protein sequence ID" value="TWE09373.1"/>
    <property type="molecule type" value="Genomic_DNA"/>
</dbReference>
<dbReference type="AlphaFoldDB" id="A0A561E187"/>
<dbReference type="SUPFAM" id="SSF52980">
    <property type="entry name" value="Restriction endonuclease-like"/>
    <property type="match status" value="1"/>
</dbReference>
<gene>
    <name evidence="6" type="ORF">BKA23_3075</name>
</gene>
<evidence type="ECO:0000313" key="7">
    <source>
        <dbReference type="Proteomes" id="UP000318297"/>
    </source>
</evidence>
<dbReference type="GO" id="GO:0004386">
    <property type="term" value="F:helicase activity"/>
    <property type="evidence" value="ECO:0007669"/>
    <property type="project" value="UniProtKB-KW"/>
</dbReference>
<reference evidence="6 7" key="1">
    <citation type="submission" date="2019-06" db="EMBL/GenBank/DDBJ databases">
        <title>Sequencing the genomes of 1000 actinobacteria strains.</title>
        <authorList>
            <person name="Klenk H.-P."/>
        </authorList>
    </citation>
    <scope>NUCLEOTIDE SEQUENCE [LARGE SCALE GENOMIC DNA]</scope>
    <source>
        <strain evidence="6 7">DSM 19560</strain>
    </source>
</reference>
<name>A0A561E187_9MICO</name>
<dbReference type="InterPro" id="IPR038726">
    <property type="entry name" value="PDDEXK_AddAB-type"/>
</dbReference>
<keyword evidence="1" id="KW-0227">DNA damage</keyword>
<evidence type="ECO:0000256" key="2">
    <source>
        <dbReference type="ARBA" id="ARBA00022806"/>
    </source>
</evidence>
<sequence>MNEVAQGELPGMPQRLFIASPSKLGAWLDCPRMYRMAYLDRPKPAARPQRAHTSIGLTVHNVLRDFWDLPADRRTPQGVRELVRTSWIDSGFRDAEQSTMWRGRITGEITDYLRTTDRETQPLGIERTVALKSPTLALSGRIDRLDERGDQLAVVDYKTSRRPLHPDDARTSLALAFYAAAASRMFHRPCHTVELHHVPTGEVIRHEHTAESIARKLAEAESIARDLRKAADAYAQQGVEASQFAPNPSALCRWCDFRAHCPEGQAMGPEKSSWAALEYDETAAPMG</sequence>
<dbReference type="Pfam" id="PF12705">
    <property type="entry name" value="PDDEXK_1"/>
    <property type="match status" value="1"/>
</dbReference>
<keyword evidence="2" id="KW-0067">ATP-binding</keyword>
<evidence type="ECO:0000256" key="3">
    <source>
        <dbReference type="ARBA" id="ARBA00023204"/>
    </source>
</evidence>
<comment type="caution">
    <text evidence="6">The sequence shown here is derived from an EMBL/GenBank/DDBJ whole genome shotgun (WGS) entry which is preliminary data.</text>
</comment>
<keyword evidence="6" id="KW-0540">Nuclease</keyword>
<dbReference type="Proteomes" id="UP000318297">
    <property type="component" value="Unassembled WGS sequence"/>
</dbReference>
<accession>A0A561E187</accession>
<feature type="coiled-coil region" evidence="4">
    <location>
        <begin position="210"/>
        <end position="237"/>
    </location>
</feature>
<dbReference type="GO" id="GO:0004527">
    <property type="term" value="F:exonuclease activity"/>
    <property type="evidence" value="ECO:0007669"/>
    <property type="project" value="UniProtKB-KW"/>
</dbReference>
<keyword evidence="4" id="KW-0175">Coiled coil</keyword>
<evidence type="ECO:0000256" key="1">
    <source>
        <dbReference type="ARBA" id="ARBA00022763"/>
    </source>
</evidence>
<evidence type="ECO:0000256" key="4">
    <source>
        <dbReference type="SAM" id="Coils"/>
    </source>
</evidence>
<dbReference type="Gene3D" id="3.90.320.10">
    <property type="match status" value="1"/>
</dbReference>
<keyword evidence="2" id="KW-0347">Helicase</keyword>
<dbReference type="InterPro" id="IPR011335">
    <property type="entry name" value="Restrct_endonuc-II-like"/>
</dbReference>
<evidence type="ECO:0000313" key="6">
    <source>
        <dbReference type="EMBL" id="TWE09373.1"/>
    </source>
</evidence>
<proteinExistence type="predicted"/>
<organism evidence="6 7">
    <name type="scientific">Rudaeicoccus suwonensis</name>
    <dbReference type="NCBI Taxonomy" id="657409"/>
    <lineage>
        <taxon>Bacteria</taxon>
        <taxon>Bacillati</taxon>
        <taxon>Actinomycetota</taxon>
        <taxon>Actinomycetes</taxon>
        <taxon>Micrococcales</taxon>
        <taxon>Dermacoccaceae</taxon>
        <taxon>Rudaeicoccus</taxon>
    </lineage>
</organism>
<dbReference type="GO" id="GO:0006281">
    <property type="term" value="P:DNA repair"/>
    <property type="evidence" value="ECO:0007669"/>
    <property type="project" value="UniProtKB-KW"/>
</dbReference>
<protein>
    <submittedName>
        <fullName evidence="6">RecB family exonuclease</fullName>
    </submittedName>
</protein>
<keyword evidence="6" id="KW-0269">Exonuclease</keyword>
<keyword evidence="3" id="KW-0234">DNA repair</keyword>
<dbReference type="InterPro" id="IPR011604">
    <property type="entry name" value="PDDEXK-like_dom_sf"/>
</dbReference>
<evidence type="ECO:0000259" key="5">
    <source>
        <dbReference type="Pfam" id="PF12705"/>
    </source>
</evidence>
<feature type="domain" description="PD-(D/E)XK endonuclease-like" evidence="5">
    <location>
        <begin position="20"/>
        <end position="262"/>
    </location>
</feature>
<keyword evidence="7" id="KW-1185">Reference proteome</keyword>
<keyword evidence="6" id="KW-0378">Hydrolase</keyword>